<comment type="caution">
    <text evidence="1">The sequence shown here is derived from an EMBL/GenBank/DDBJ whole genome shotgun (WGS) entry which is preliminary data.</text>
</comment>
<evidence type="ECO:0000313" key="2">
    <source>
        <dbReference type="Proteomes" id="UP000263993"/>
    </source>
</evidence>
<dbReference type="Proteomes" id="UP000263993">
    <property type="component" value="Unassembled WGS sequence"/>
</dbReference>
<keyword evidence="2" id="KW-1185">Reference proteome</keyword>
<accession>A0A371BAT2</accession>
<sequence>MSYTPSTVEAAFSTTYAPAKAAPKRGFFARMLDGLMAARMRQAEREVARYIVETGGKFTDDAEREIERRFLSPNSRF</sequence>
<reference evidence="2" key="1">
    <citation type="submission" date="2018-08" db="EMBL/GenBank/DDBJ databases">
        <authorList>
            <person name="Kim S.-J."/>
            <person name="Jung G.-Y."/>
        </authorList>
    </citation>
    <scope>NUCLEOTIDE SEQUENCE [LARGE SCALE GENOMIC DNA]</scope>
    <source>
        <strain evidence="2">GY_H</strain>
    </source>
</reference>
<dbReference type="RefSeq" id="WP_115516676.1">
    <property type="nucleotide sequence ID" value="NZ_QRGO01000001.1"/>
</dbReference>
<proteinExistence type="predicted"/>
<name>A0A371BAT2_9BRAD</name>
<gene>
    <name evidence="1" type="ORF">DXH78_08805</name>
</gene>
<dbReference type="OrthoDB" id="8455070at2"/>
<protein>
    <submittedName>
        <fullName evidence="1">Uncharacterized protein</fullName>
    </submittedName>
</protein>
<organism evidence="1 2">
    <name type="scientific">Undibacter mobilis</name>
    <dbReference type="NCBI Taxonomy" id="2292256"/>
    <lineage>
        <taxon>Bacteria</taxon>
        <taxon>Pseudomonadati</taxon>
        <taxon>Pseudomonadota</taxon>
        <taxon>Alphaproteobacteria</taxon>
        <taxon>Hyphomicrobiales</taxon>
        <taxon>Nitrobacteraceae</taxon>
        <taxon>Undibacter</taxon>
    </lineage>
</organism>
<dbReference type="AlphaFoldDB" id="A0A371BAT2"/>
<dbReference type="EMBL" id="QRGO01000001">
    <property type="protein sequence ID" value="RDV04652.1"/>
    <property type="molecule type" value="Genomic_DNA"/>
</dbReference>
<evidence type="ECO:0000313" key="1">
    <source>
        <dbReference type="EMBL" id="RDV04652.1"/>
    </source>
</evidence>